<gene>
    <name evidence="4" type="ORF">HMPREF0298_1219</name>
</gene>
<keyword evidence="5" id="KW-1185">Reference proteome</keyword>
<protein>
    <recommendedName>
        <fullName evidence="6">Cell division protein FtsL</fullName>
    </recommendedName>
</protein>
<feature type="compositionally biased region" description="Low complexity" evidence="2">
    <location>
        <begin position="245"/>
        <end position="257"/>
    </location>
</feature>
<dbReference type="AlphaFoldDB" id="C0XRZ9"/>
<accession>C0XRZ9</accession>
<evidence type="ECO:0008006" key="6">
    <source>
        <dbReference type="Google" id="ProtNLM"/>
    </source>
</evidence>
<feature type="transmembrane region" description="Helical" evidence="3">
    <location>
        <begin position="99"/>
        <end position="118"/>
    </location>
</feature>
<sequence>MTMMTTTKGSNAMGASRDLTAAARSGTATLERPAVRRPRTTTPRTTATPQPVRRYAPHALHPRNTQGVGRLGSKQVVSVRGRRVGEVSEIKRTFSTMSVIAVPLLILGVLIAMFLSGLSTSQSFTIQELQSRERALSNEVETLNRDAENAKSSAEIARKAADAGMVVSHAPGILSVGADGAVEETRPFDPEATQKIDDVTSAGGQRGTEDRATSDRDATARVSDSLTSVPGGNVLDQGNPPAPEAAPLANNLAPYAPRVATGN</sequence>
<feature type="compositionally biased region" description="Low complexity" evidence="2">
    <location>
        <begin position="40"/>
        <end position="54"/>
    </location>
</feature>
<reference evidence="4" key="1">
    <citation type="submission" date="2009-01" db="EMBL/GenBank/DDBJ databases">
        <authorList>
            <person name="Qin X."/>
            <person name="Bachman B."/>
            <person name="Battles P."/>
            <person name="Bell A."/>
            <person name="Bess C."/>
            <person name="Bickham C."/>
            <person name="Chaboub L."/>
            <person name="Chen D."/>
            <person name="Coyle M."/>
            <person name="Deiros D.R."/>
            <person name="Dinh H."/>
            <person name="Forbes L."/>
            <person name="Fowler G."/>
            <person name="Francisco L."/>
            <person name="Fu Q."/>
            <person name="Gubbala S."/>
            <person name="Hale W."/>
            <person name="Han Y."/>
            <person name="Hemphill L."/>
            <person name="Highlander S.K."/>
            <person name="Hirani K."/>
            <person name="Hogues M."/>
            <person name="Jackson L."/>
            <person name="Jakkamsetti A."/>
            <person name="Javaid M."/>
            <person name="Jiang H."/>
            <person name="Korchina V."/>
            <person name="Kovar C."/>
            <person name="Lara F."/>
            <person name="Lee S."/>
            <person name="Mata R."/>
            <person name="Mathew T."/>
            <person name="Moen C."/>
            <person name="Morales K."/>
            <person name="Munidasa M."/>
            <person name="Nazareth L."/>
            <person name="Ngo R."/>
            <person name="Nguyen L."/>
            <person name="Okwuonu G."/>
            <person name="Ongeri F."/>
            <person name="Patil S."/>
            <person name="Petrosino J."/>
            <person name="Pham C."/>
            <person name="Pham P."/>
            <person name="Pu L.-L."/>
            <person name="Puazo M."/>
            <person name="Raj R."/>
            <person name="Reid J."/>
            <person name="Rouhana J."/>
            <person name="Saada N."/>
            <person name="Shang Y."/>
            <person name="Simmons D."/>
            <person name="Thornton R."/>
            <person name="Warren J."/>
            <person name="Weissenberger G."/>
            <person name="Zhang J."/>
            <person name="Zhang L."/>
            <person name="Zhou C."/>
            <person name="Zhu D."/>
            <person name="Muzny D."/>
            <person name="Worley K."/>
            <person name="Gibbs R."/>
        </authorList>
    </citation>
    <scope>NUCLEOTIDE SEQUENCE [LARGE SCALE GENOMIC DNA]</scope>
    <source>
        <strain evidence="4">DSM 44291</strain>
    </source>
</reference>
<dbReference type="HOGENOM" id="CLU_073798_0_0_11"/>
<feature type="coiled-coil region" evidence="1">
    <location>
        <begin position="126"/>
        <end position="160"/>
    </location>
</feature>
<evidence type="ECO:0000313" key="4">
    <source>
        <dbReference type="EMBL" id="EEI16997.1"/>
    </source>
</evidence>
<keyword evidence="3" id="KW-0812">Transmembrane</keyword>
<evidence type="ECO:0000256" key="1">
    <source>
        <dbReference type="SAM" id="Coils"/>
    </source>
</evidence>
<dbReference type="STRING" id="525263.HMPREF0298_1219"/>
<dbReference type="RefSeq" id="WP_006839945.1">
    <property type="nucleotide sequence ID" value="NZ_GG667192.1"/>
</dbReference>
<proteinExistence type="predicted"/>
<feature type="region of interest" description="Disordered" evidence="2">
    <location>
        <begin position="187"/>
        <end position="263"/>
    </location>
</feature>
<comment type="caution">
    <text evidence="4">The sequence shown here is derived from an EMBL/GenBank/DDBJ whole genome shotgun (WGS) entry which is preliminary data.</text>
</comment>
<keyword evidence="1" id="KW-0175">Coiled coil</keyword>
<evidence type="ECO:0000256" key="2">
    <source>
        <dbReference type="SAM" id="MobiDB-lite"/>
    </source>
</evidence>
<dbReference type="EMBL" id="ACHJ01000108">
    <property type="protein sequence ID" value="EEI16997.1"/>
    <property type="molecule type" value="Genomic_DNA"/>
</dbReference>
<dbReference type="eggNOG" id="COG2919">
    <property type="taxonomic scope" value="Bacteria"/>
</dbReference>
<feature type="compositionally biased region" description="Basic and acidic residues" evidence="2">
    <location>
        <begin position="207"/>
        <end position="219"/>
    </location>
</feature>
<evidence type="ECO:0000256" key="3">
    <source>
        <dbReference type="SAM" id="Phobius"/>
    </source>
</evidence>
<keyword evidence="3" id="KW-0472">Membrane</keyword>
<evidence type="ECO:0000313" key="5">
    <source>
        <dbReference type="Proteomes" id="UP000006196"/>
    </source>
</evidence>
<keyword evidence="3" id="KW-1133">Transmembrane helix</keyword>
<dbReference type="Proteomes" id="UP000006196">
    <property type="component" value="Unassembled WGS sequence"/>
</dbReference>
<organism evidence="4 5">
    <name type="scientific">Corynebacterium lipophiloflavum (strain ATCC 700352 / DSM 44291 / CCUG 37336 / JCM 10383 / DMMZ 1944)</name>
    <dbReference type="NCBI Taxonomy" id="525263"/>
    <lineage>
        <taxon>Bacteria</taxon>
        <taxon>Bacillati</taxon>
        <taxon>Actinomycetota</taxon>
        <taxon>Actinomycetes</taxon>
        <taxon>Mycobacteriales</taxon>
        <taxon>Corynebacteriaceae</taxon>
        <taxon>Corynebacterium</taxon>
    </lineage>
</organism>
<feature type="compositionally biased region" description="Basic and acidic residues" evidence="2">
    <location>
        <begin position="187"/>
        <end position="198"/>
    </location>
</feature>
<feature type="region of interest" description="Disordered" evidence="2">
    <location>
        <begin position="23"/>
        <end position="72"/>
    </location>
</feature>
<name>C0XRZ9_CORLD</name>